<gene>
    <name evidence="1" type="ORF">Gogos_003482</name>
</gene>
<dbReference type="Proteomes" id="UP000593579">
    <property type="component" value="Unassembled WGS sequence"/>
</dbReference>
<evidence type="ECO:0000313" key="1">
    <source>
        <dbReference type="EMBL" id="MBA0749575.1"/>
    </source>
</evidence>
<dbReference type="EMBL" id="JABEZY010000011">
    <property type="protein sequence ID" value="MBA0749575.1"/>
    <property type="molecule type" value="Genomic_DNA"/>
</dbReference>
<reference evidence="1 2" key="1">
    <citation type="journal article" date="2019" name="Genome Biol. Evol.">
        <title>Insights into the evolution of the New World diploid cottons (Gossypium, subgenus Houzingenia) based on genome sequencing.</title>
        <authorList>
            <person name="Grover C.E."/>
            <person name="Arick M.A. 2nd"/>
            <person name="Thrash A."/>
            <person name="Conover J.L."/>
            <person name="Sanders W.S."/>
            <person name="Peterson D.G."/>
            <person name="Frelichowski J.E."/>
            <person name="Scheffler J.A."/>
            <person name="Scheffler B.E."/>
            <person name="Wendel J.F."/>
        </authorList>
    </citation>
    <scope>NUCLEOTIDE SEQUENCE [LARGE SCALE GENOMIC DNA]</scope>
    <source>
        <strain evidence="1">5</strain>
        <tissue evidence="1">Leaf</tissue>
    </source>
</reference>
<organism evidence="1 2">
    <name type="scientific">Gossypium gossypioides</name>
    <name type="common">Mexican cotton</name>
    <name type="synonym">Selera gossypioides</name>
    <dbReference type="NCBI Taxonomy" id="34282"/>
    <lineage>
        <taxon>Eukaryota</taxon>
        <taxon>Viridiplantae</taxon>
        <taxon>Streptophyta</taxon>
        <taxon>Embryophyta</taxon>
        <taxon>Tracheophyta</taxon>
        <taxon>Spermatophyta</taxon>
        <taxon>Magnoliopsida</taxon>
        <taxon>eudicotyledons</taxon>
        <taxon>Gunneridae</taxon>
        <taxon>Pentapetalae</taxon>
        <taxon>rosids</taxon>
        <taxon>malvids</taxon>
        <taxon>Malvales</taxon>
        <taxon>Malvaceae</taxon>
        <taxon>Malvoideae</taxon>
        <taxon>Gossypium</taxon>
    </lineage>
</organism>
<proteinExistence type="predicted"/>
<accession>A0A7J9CN12</accession>
<evidence type="ECO:0000313" key="2">
    <source>
        <dbReference type="Proteomes" id="UP000593579"/>
    </source>
</evidence>
<dbReference type="AlphaFoldDB" id="A0A7J9CN12"/>
<keyword evidence="2" id="KW-1185">Reference proteome</keyword>
<sequence length="40" mass="4750">MELAERFKSVEKMVVSRQEVFATMHREGQVFTQQAKNIHE</sequence>
<protein>
    <submittedName>
        <fullName evidence="1">Uncharacterized protein</fullName>
    </submittedName>
</protein>
<comment type="caution">
    <text evidence="1">The sequence shown here is derived from an EMBL/GenBank/DDBJ whole genome shotgun (WGS) entry which is preliminary data.</text>
</comment>
<name>A0A7J9CN12_GOSGO</name>